<dbReference type="EMBL" id="JBHTJF010000042">
    <property type="protein sequence ID" value="MFD0944529.1"/>
    <property type="molecule type" value="Genomic_DNA"/>
</dbReference>
<evidence type="ECO:0008006" key="4">
    <source>
        <dbReference type="Google" id="ProtNLM"/>
    </source>
</evidence>
<organism evidence="2 3">
    <name type="scientific">Savagea faecisuis</name>
    <dbReference type="NCBI Taxonomy" id="1274803"/>
    <lineage>
        <taxon>Bacteria</taxon>
        <taxon>Bacillati</taxon>
        <taxon>Bacillota</taxon>
        <taxon>Bacilli</taxon>
        <taxon>Bacillales</taxon>
        <taxon>Caryophanaceae</taxon>
        <taxon>Savagea</taxon>
    </lineage>
</organism>
<keyword evidence="3" id="KW-1185">Reference proteome</keyword>
<evidence type="ECO:0000313" key="3">
    <source>
        <dbReference type="Proteomes" id="UP001596976"/>
    </source>
</evidence>
<evidence type="ECO:0000256" key="1">
    <source>
        <dbReference type="SAM" id="MobiDB-lite"/>
    </source>
</evidence>
<protein>
    <recommendedName>
        <fullName evidence="4">Aspartate-semialdehyde dehydrogenase</fullName>
    </recommendedName>
</protein>
<evidence type="ECO:0000313" key="2">
    <source>
        <dbReference type="EMBL" id="MFD0944529.1"/>
    </source>
</evidence>
<comment type="caution">
    <text evidence="2">The sequence shown here is derived from an EMBL/GenBank/DDBJ whole genome shotgun (WGS) entry which is preliminary data.</text>
</comment>
<gene>
    <name evidence="2" type="ORF">ACFQ0V_12315</name>
</gene>
<accession>A0ABW3H5G5</accession>
<sequence length="66" mass="7671">MTMDLQPKQFIEVEENHLTPVQKKQEESISTPIEQRPKRSEPERESVEEDAQQKQKEVLGVPIIEG</sequence>
<proteinExistence type="predicted"/>
<dbReference type="RefSeq" id="WP_381014074.1">
    <property type="nucleotide sequence ID" value="NZ_JBHTJF010000042.1"/>
</dbReference>
<feature type="region of interest" description="Disordered" evidence="1">
    <location>
        <begin position="1"/>
        <end position="66"/>
    </location>
</feature>
<feature type="compositionally biased region" description="Basic and acidic residues" evidence="1">
    <location>
        <begin position="35"/>
        <end position="57"/>
    </location>
</feature>
<reference evidence="3" key="1">
    <citation type="journal article" date="2019" name="Int. J. Syst. Evol. Microbiol.">
        <title>The Global Catalogue of Microorganisms (GCM) 10K type strain sequencing project: providing services to taxonomists for standard genome sequencing and annotation.</title>
        <authorList>
            <consortium name="The Broad Institute Genomics Platform"/>
            <consortium name="The Broad Institute Genome Sequencing Center for Infectious Disease"/>
            <person name="Wu L."/>
            <person name="Ma J."/>
        </authorList>
    </citation>
    <scope>NUCLEOTIDE SEQUENCE [LARGE SCALE GENOMIC DNA]</scope>
    <source>
        <strain evidence="3">CCUG 63563</strain>
    </source>
</reference>
<name>A0ABW3H5G5_9BACL</name>
<dbReference type="Proteomes" id="UP001596976">
    <property type="component" value="Unassembled WGS sequence"/>
</dbReference>